<dbReference type="InterPro" id="IPR046458">
    <property type="entry name" value="PMI_typeI_hel"/>
</dbReference>
<evidence type="ECO:0000256" key="5">
    <source>
        <dbReference type="ARBA" id="ARBA00022723"/>
    </source>
</evidence>
<dbReference type="InterPro" id="IPR014710">
    <property type="entry name" value="RmlC-like_jellyroll"/>
</dbReference>
<dbReference type="GO" id="GO:0009416">
    <property type="term" value="P:response to light stimulus"/>
    <property type="evidence" value="ECO:0007669"/>
    <property type="project" value="UniProtKB-ARBA"/>
</dbReference>
<dbReference type="Gene3D" id="1.10.441.10">
    <property type="entry name" value="Phosphomannose Isomerase, domain 2"/>
    <property type="match status" value="1"/>
</dbReference>
<evidence type="ECO:0000256" key="2">
    <source>
        <dbReference type="ARBA" id="ARBA00004666"/>
    </source>
</evidence>
<dbReference type="PROSITE" id="PS00965">
    <property type="entry name" value="PMI_I_1"/>
    <property type="match status" value="1"/>
</dbReference>
<dbReference type="InterPro" id="IPR016305">
    <property type="entry name" value="Mannose-6-P_Isomerase"/>
</dbReference>
<organism evidence="12 13">
    <name type="scientific">Gossypium australe</name>
    <dbReference type="NCBI Taxonomy" id="47621"/>
    <lineage>
        <taxon>Eukaryota</taxon>
        <taxon>Viridiplantae</taxon>
        <taxon>Streptophyta</taxon>
        <taxon>Embryophyta</taxon>
        <taxon>Tracheophyta</taxon>
        <taxon>Spermatophyta</taxon>
        <taxon>Magnoliopsida</taxon>
        <taxon>eudicotyledons</taxon>
        <taxon>Gunneridae</taxon>
        <taxon>Pentapetalae</taxon>
        <taxon>rosids</taxon>
        <taxon>malvids</taxon>
        <taxon>Malvales</taxon>
        <taxon>Malvaceae</taxon>
        <taxon>Malvoideae</taxon>
        <taxon>Gossypium</taxon>
    </lineage>
</organism>
<evidence type="ECO:0000256" key="6">
    <source>
        <dbReference type="ARBA" id="ARBA00022833"/>
    </source>
</evidence>
<sequence length="459" mass="51075">MAGVNGEKLKRLRAWVQNYEWGRSGAEAEVARLLALNTGAEIEPNKPYAEFWMGTHESGPNVLVEEEGEEEEKEQQDVGLKEWIEKNPKVLGHKVLEKWGPDLPFLFKVSSFSPFFTLFLYLVMTTLVLVIPLNSDSSKVGKALSIQAHPDKELAEELHKMKPNLYKDANHKPEMALAITEFRALCGFITLQELKEVLEDVPEIVELVGTASAKQVMDIDERGGDTADKAKTALRSVFTQLMSASKEMTTKAISKLKSRLLLQSQLRSLTEKEELVLQLEKQYPGDIGVLSAFFFNYVKLKPGEALYLAANEPHAYLSGDCVECMATSDNVVRAGLTPKHRDIQTLCTMLTYNQGYPEILSGLALSPYITRYLPPFDEFEVDRCVLPKGSSVVFPAIPGPSIFLAFVGEGKMKTGCWEGIVTEGDVVFEPANTELVITATTSELQLYRAGINSRFFHGL</sequence>
<dbReference type="Pfam" id="PF20512">
    <property type="entry name" value="PMI_typeI_hel"/>
    <property type="match status" value="1"/>
</dbReference>
<dbReference type="InterPro" id="IPR046457">
    <property type="entry name" value="PMI_typeI_cat"/>
</dbReference>
<dbReference type="NCBIfam" id="TIGR00218">
    <property type="entry name" value="manA"/>
    <property type="match status" value="1"/>
</dbReference>
<evidence type="ECO:0000256" key="1">
    <source>
        <dbReference type="ARBA" id="ARBA00000757"/>
    </source>
</evidence>
<comment type="cofactor">
    <cofactor evidence="9">
        <name>Zn(2+)</name>
        <dbReference type="ChEBI" id="CHEBI:29105"/>
    </cofactor>
    <text evidence="9">Binds 1 zinc ion per subunit.</text>
</comment>
<dbReference type="GO" id="GO:0008270">
    <property type="term" value="F:zinc ion binding"/>
    <property type="evidence" value="ECO:0007669"/>
    <property type="project" value="InterPro"/>
</dbReference>
<dbReference type="GO" id="GO:0010043">
    <property type="term" value="P:response to zinc ion"/>
    <property type="evidence" value="ECO:0007669"/>
    <property type="project" value="UniProtKB-ARBA"/>
</dbReference>
<evidence type="ECO:0000313" key="13">
    <source>
        <dbReference type="Proteomes" id="UP000325315"/>
    </source>
</evidence>
<dbReference type="FunFam" id="1.10.441.10:FF:000001">
    <property type="entry name" value="Mannose-6-phosphate isomerase"/>
    <property type="match status" value="1"/>
</dbReference>
<dbReference type="GO" id="GO:0005975">
    <property type="term" value="P:carbohydrate metabolic process"/>
    <property type="evidence" value="ECO:0007669"/>
    <property type="project" value="InterPro"/>
</dbReference>
<feature type="domain" description="Phosphomannose isomerase type I catalytic" evidence="10">
    <location>
        <begin position="10"/>
        <end position="111"/>
    </location>
</feature>
<evidence type="ECO:0000259" key="11">
    <source>
        <dbReference type="Pfam" id="PF20512"/>
    </source>
</evidence>
<dbReference type="OrthoDB" id="6605218at2759"/>
<dbReference type="InterPro" id="IPR001250">
    <property type="entry name" value="Man6P_Isoase-1"/>
</dbReference>
<comment type="similarity">
    <text evidence="3">Belongs to the mannose-6-phosphate isomerase type 1 family.</text>
</comment>
<feature type="active site" evidence="8">
    <location>
        <position position="333"/>
    </location>
</feature>
<dbReference type="AlphaFoldDB" id="A0A5B6W052"/>
<dbReference type="Gene3D" id="2.60.120.10">
    <property type="entry name" value="Jelly Rolls"/>
    <property type="match status" value="3"/>
</dbReference>
<dbReference type="PANTHER" id="PTHR10309:SF0">
    <property type="entry name" value="MANNOSE-6-PHOSPHATE ISOMERASE"/>
    <property type="match status" value="1"/>
</dbReference>
<dbReference type="EMBL" id="SMMG02000005">
    <property type="protein sequence ID" value="KAA3474594.1"/>
    <property type="molecule type" value="Genomic_DNA"/>
</dbReference>
<comment type="pathway">
    <text evidence="2">Nucleotide-sugar biosynthesis; GDP-alpha-D-mannose biosynthesis; alpha-D-mannose 1-phosphate from D-fructose 6-phosphate: step 1/2.</text>
</comment>
<feature type="binding site" evidence="9">
    <location>
        <position position="174"/>
    </location>
    <ligand>
        <name>Zn(2+)</name>
        <dbReference type="ChEBI" id="CHEBI:29105"/>
    </ligand>
</feature>
<evidence type="ECO:0000313" key="12">
    <source>
        <dbReference type="EMBL" id="KAA3474594.1"/>
    </source>
</evidence>
<keyword evidence="6 9" id="KW-0862">Zinc</keyword>
<feature type="domain" description="Phosphomannose isomerase type I catalytic" evidence="10">
    <location>
        <begin position="140"/>
        <end position="188"/>
    </location>
</feature>
<dbReference type="InterPro" id="IPR011051">
    <property type="entry name" value="RmlC_Cupin_sf"/>
</dbReference>
<dbReference type="PIRSF" id="PIRSF001480">
    <property type="entry name" value="Mannose-6-phosphate_isomerase"/>
    <property type="match status" value="1"/>
</dbReference>
<reference evidence="13" key="1">
    <citation type="journal article" date="2019" name="Plant Biotechnol. J.">
        <title>Genome sequencing of the Australian wild diploid species Gossypium australe highlights disease resistance and delayed gland morphogenesis.</title>
        <authorList>
            <person name="Cai Y."/>
            <person name="Cai X."/>
            <person name="Wang Q."/>
            <person name="Wang P."/>
            <person name="Zhang Y."/>
            <person name="Cai C."/>
            <person name="Xu Y."/>
            <person name="Wang K."/>
            <person name="Zhou Z."/>
            <person name="Wang C."/>
            <person name="Geng S."/>
            <person name="Li B."/>
            <person name="Dong Q."/>
            <person name="Hou Y."/>
            <person name="Wang H."/>
            <person name="Ai P."/>
            <person name="Liu Z."/>
            <person name="Yi F."/>
            <person name="Sun M."/>
            <person name="An G."/>
            <person name="Cheng J."/>
            <person name="Zhang Y."/>
            <person name="Shi Q."/>
            <person name="Xie Y."/>
            <person name="Shi X."/>
            <person name="Chang Y."/>
            <person name="Huang F."/>
            <person name="Chen Y."/>
            <person name="Hong S."/>
            <person name="Mi L."/>
            <person name="Sun Q."/>
            <person name="Zhang L."/>
            <person name="Zhou B."/>
            <person name="Peng R."/>
            <person name="Zhang X."/>
            <person name="Liu F."/>
        </authorList>
    </citation>
    <scope>NUCLEOTIDE SEQUENCE [LARGE SCALE GENOMIC DNA]</scope>
    <source>
        <strain evidence="13">cv. PA1801</strain>
    </source>
</reference>
<dbReference type="GO" id="GO:0009298">
    <property type="term" value="P:GDP-mannose biosynthetic process"/>
    <property type="evidence" value="ECO:0007669"/>
    <property type="project" value="UniProtKB-UniPathway"/>
</dbReference>
<dbReference type="GO" id="GO:0046686">
    <property type="term" value="P:response to cadmium ion"/>
    <property type="evidence" value="ECO:0007669"/>
    <property type="project" value="UniProtKB-ARBA"/>
</dbReference>
<evidence type="ECO:0000256" key="8">
    <source>
        <dbReference type="PIRSR" id="PIRSR001480-1"/>
    </source>
</evidence>
<dbReference type="InterPro" id="IPR018050">
    <property type="entry name" value="Pmannose_isomerase-type1_CS"/>
</dbReference>
<evidence type="ECO:0000256" key="7">
    <source>
        <dbReference type="ARBA" id="ARBA00023235"/>
    </source>
</evidence>
<evidence type="ECO:0000256" key="4">
    <source>
        <dbReference type="ARBA" id="ARBA00011956"/>
    </source>
</evidence>
<proteinExistence type="inferred from homology"/>
<dbReference type="PROSITE" id="PS00966">
    <property type="entry name" value="PMI_I_2"/>
    <property type="match status" value="1"/>
</dbReference>
<dbReference type="PRINTS" id="PR00714">
    <property type="entry name" value="MAN6PISMRASE"/>
</dbReference>
<gene>
    <name evidence="12" type="ORF">EPI10_024863</name>
</gene>
<dbReference type="Proteomes" id="UP000325315">
    <property type="component" value="Unassembled WGS sequence"/>
</dbReference>
<dbReference type="GO" id="GO:0033591">
    <property type="term" value="P:response to L-ascorbic acid"/>
    <property type="evidence" value="ECO:0007669"/>
    <property type="project" value="UniProtKB-ARBA"/>
</dbReference>
<feature type="binding site" evidence="9">
    <location>
        <position position="149"/>
    </location>
    <ligand>
        <name>Zn(2+)</name>
        <dbReference type="ChEBI" id="CHEBI:29105"/>
    </ligand>
</feature>
<dbReference type="SUPFAM" id="SSF51182">
    <property type="entry name" value="RmlC-like cupins"/>
    <property type="match status" value="1"/>
</dbReference>
<dbReference type="Pfam" id="PF20511">
    <property type="entry name" value="PMI_typeI_cat"/>
    <property type="match status" value="2"/>
</dbReference>
<comment type="caution">
    <text evidence="12">The sequence shown here is derived from an EMBL/GenBank/DDBJ whole genome shotgun (WGS) entry which is preliminary data.</text>
</comment>
<dbReference type="GO" id="GO:0005829">
    <property type="term" value="C:cytosol"/>
    <property type="evidence" value="ECO:0007669"/>
    <property type="project" value="TreeGrafter"/>
</dbReference>
<keyword evidence="5 9" id="KW-0479">Metal-binding</keyword>
<evidence type="ECO:0000256" key="9">
    <source>
        <dbReference type="PIRSR" id="PIRSR001480-2"/>
    </source>
</evidence>
<keyword evidence="13" id="KW-1185">Reference proteome</keyword>
<feature type="domain" description="Phosphomannose isomerase type I helical insertion" evidence="11">
    <location>
        <begin position="222"/>
        <end position="294"/>
    </location>
</feature>
<dbReference type="FunFam" id="2.60.120.10:FF:000044">
    <property type="entry name" value="Mannose-6-phosphate isomerase"/>
    <property type="match status" value="1"/>
</dbReference>
<dbReference type="PANTHER" id="PTHR10309">
    <property type="entry name" value="MANNOSE-6-PHOSPHATE ISOMERASE"/>
    <property type="match status" value="1"/>
</dbReference>
<comment type="catalytic activity">
    <reaction evidence="1">
        <text>D-mannose 6-phosphate = D-fructose 6-phosphate</text>
        <dbReference type="Rhea" id="RHEA:12356"/>
        <dbReference type="ChEBI" id="CHEBI:58735"/>
        <dbReference type="ChEBI" id="CHEBI:61527"/>
        <dbReference type="EC" id="5.3.1.8"/>
    </reaction>
</comment>
<dbReference type="GO" id="GO:0004476">
    <property type="term" value="F:mannose-6-phosphate isomerase activity"/>
    <property type="evidence" value="ECO:0007669"/>
    <property type="project" value="UniProtKB-EC"/>
</dbReference>
<feature type="binding site" evidence="9">
    <location>
        <position position="147"/>
    </location>
    <ligand>
        <name>Zn(2+)</name>
        <dbReference type="ChEBI" id="CHEBI:29105"/>
    </ligand>
</feature>
<keyword evidence="7 12" id="KW-0413">Isomerase</keyword>
<name>A0A5B6W052_9ROSI</name>
<evidence type="ECO:0000256" key="3">
    <source>
        <dbReference type="ARBA" id="ARBA00010772"/>
    </source>
</evidence>
<dbReference type="CDD" id="cd07011">
    <property type="entry name" value="cupin_PMI_type_I_N"/>
    <property type="match status" value="1"/>
</dbReference>
<protein>
    <recommendedName>
        <fullName evidence="4">mannose-6-phosphate isomerase</fullName>
        <ecNumber evidence="4">5.3.1.8</ecNumber>
    </recommendedName>
</protein>
<dbReference type="EC" id="5.3.1.8" evidence="4"/>
<feature type="binding site" evidence="9">
    <location>
        <position position="314"/>
    </location>
    <ligand>
        <name>Zn(2+)</name>
        <dbReference type="ChEBI" id="CHEBI:29105"/>
    </ligand>
</feature>
<evidence type="ECO:0000259" key="10">
    <source>
        <dbReference type="Pfam" id="PF20511"/>
    </source>
</evidence>
<dbReference type="UniPathway" id="UPA00126">
    <property type="reaction ID" value="UER00423"/>
</dbReference>
<accession>A0A5B6W052</accession>